<name>A0A1G4WR22_9MYCO</name>
<gene>
    <name evidence="1" type="ORF">SAMN02799620_04410</name>
</gene>
<evidence type="ECO:0000313" key="1">
    <source>
        <dbReference type="EMBL" id="SCX27757.1"/>
    </source>
</evidence>
<proteinExistence type="predicted"/>
<dbReference type="EMBL" id="FMUB01000009">
    <property type="protein sequence ID" value="SCX27757.1"/>
    <property type="molecule type" value="Genomic_DNA"/>
</dbReference>
<protein>
    <submittedName>
        <fullName evidence="1">Uncharacterized protein</fullName>
    </submittedName>
</protein>
<dbReference type="AlphaFoldDB" id="A0A1G4WR22"/>
<evidence type="ECO:0000313" key="2">
    <source>
        <dbReference type="Proteomes" id="UP000199707"/>
    </source>
</evidence>
<dbReference type="Proteomes" id="UP000199707">
    <property type="component" value="Unassembled WGS sequence"/>
</dbReference>
<accession>A0A1G4WR22</accession>
<reference evidence="2" key="1">
    <citation type="submission" date="2016-10" db="EMBL/GenBank/DDBJ databases">
        <authorList>
            <person name="Varghese N."/>
            <person name="Submissions S."/>
        </authorList>
    </citation>
    <scope>NUCLEOTIDE SEQUENCE [LARGE SCALE GENOMIC DNA]</scope>
    <source>
        <strain evidence="2">UNC267MFSha1.1M11</strain>
    </source>
</reference>
<organism evidence="1 2">
    <name type="scientific">Mycolicibacterium fluoranthenivorans</name>
    <dbReference type="NCBI Taxonomy" id="258505"/>
    <lineage>
        <taxon>Bacteria</taxon>
        <taxon>Bacillati</taxon>
        <taxon>Actinomycetota</taxon>
        <taxon>Actinomycetes</taxon>
        <taxon>Mycobacteriales</taxon>
        <taxon>Mycobacteriaceae</taxon>
        <taxon>Mycolicibacterium</taxon>
    </lineage>
</organism>
<sequence>MIQKICFACFHRLFPDRRIRKVTLGRECAACHVTTAGTEQMVPVESEDLAQSPVQVAR</sequence>